<dbReference type="Pfam" id="PF20516">
    <property type="entry name" value="PDDEXK_12"/>
    <property type="match status" value="1"/>
</dbReference>
<keyword evidence="7" id="KW-0812">Transmembrane</keyword>
<keyword evidence="10" id="KW-0378">Hydrolase</keyword>
<keyword evidence="3" id="KW-0067">ATP-binding</keyword>
<proteinExistence type="inferred from homology"/>
<dbReference type="GO" id="GO:0000724">
    <property type="term" value="P:double-strand break repair via homologous recombination"/>
    <property type="evidence" value="ECO:0007669"/>
    <property type="project" value="TreeGrafter"/>
</dbReference>
<dbReference type="GO" id="GO:0043138">
    <property type="term" value="F:3'-5' DNA helicase activity"/>
    <property type="evidence" value="ECO:0007669"/>
    <property type="project" value="UniProtKB-EC"/>
</dbReference>
<dbReference type="PANTHER" id="PTHR13710:SF154">
    <property type="entry name" value="RECQ HELICASE, PUTATIVE (AFU_ORTHOLOGUE AFUA_6G14720)-RELATED"/>
    <property type="match status" value="1"/>
</dbReference>
<evidence type="ECO:0000256" key="3">
    <source>
        <dbReference type="ARBA" id="ARBA00022840"/>
    </source>
</evidence>
<dbReference type="GO" id="GO:0009378">
    <property type="term" value="F:four-way junction helicase activity"/>
    <property type="evidence" value="ECO:0007669"/>
    <property type="project" value="TreeGrafter"/>
</dbReference>
<dbReference type="GO" id="GO:0005737">
    <property type="term" value="C:cytoplasm"/>
    <property type="evidence" value="ECO:0007669"/>
    <property type="project" value="TreeGrafter"/>
</dbReference>
<evidence type="ECO:0000256" key="1">
    <source>
        <dbReference type="ARBA" id="ARBA00005446"/>
    </source>
</evidence>
<keyword evidence="10" id="KW-0347">Helicase</keyword>
<feature type="region of interest" description="Disordered" evidence="6">
    <location>
        <begin position="98"/>
        <end position="150"/>
    </location>
</feature>
<dbReference type="AlphaFoldDB" id="A0AB34FHQ9"/>
<keyword evidence="7" id="KW-1133">Transmembrane helix</keyword>
<feature type="domain" description="Helicase ATP-binding" evidence="8">
    <location>
        <begin position="468"/>
        <end position="626"/>
    </location>
</feature>
<dbReference type="Pfam" id="PF00271">
    <property type="entry name" value="Helicase_C"/>
    <property type="match status" value="1"/>
</dbReference>
<dbReference type="Proteomes" id="UP001163105">
    <property type="component" value="Unassembled WGS sequence"/>
</dbReference>
<feature type="region of interest" description="Disordered" evidence="6">
    <location>
        <begin position="398"/>
        <end position="437"/>
    </location>
</feature>
<dbReference type="GO" id="GO:0005694">
    <property type="term" value="C:chromosome"/>
    <property type="evidence" value="ECO:0007669"/>
    <property type="project" value="TreeGrafter"/>
</dbReference>
<dbReference type="InterPro" id="IPR046797">
    <property type="entry name" value="PDDEXK_12"/>
</dbReference>
<evidence type="ECO:0000256" key="5">
    <source>
        <dbReference type="ARBA" id="ARBA00034808"/>
    </source>
</evidence>
<comment type="caution">
    <text evidence="10">The sequence shown here is derived from an EMBL/GenBank/DDBJ whole genome shotgun (WGS) entry which is preliminary data.</text>
</comment>
<dbReference type="InterPro" id="IPR014001">
    <property type="entry name" value="Helicase_ATP-bd"/>
</dbReference>
<evidence type="ECO:0000256" key="6">
    <source>
        <dbReference type="SAM" id="MobiDB-lite"/>
    </source>
</evidence>
<dbReference type="PROSITE" id="PS51192">
    <property type="entry name" value="HELICASE_ATP_BIND_1"/>
    <property type="match status" value="1"/>
</dbReference>
<gene>
    <name evidence="10" type="ORF">O9K51_09454</name>
</gene>
<dbReference type="SUPFAM" id="SSF52540">
    <property type="entry name" value="P-loop containing nucleoside triphosphate hydrolases"/>
    <property type="match status" value="1"/>
</dbReference>
<keyword evidence="7" id="KW-0472">Membrane</keyword>
<dbReference type="InterPro" id="IPR011545">
    <property type="entry name" value="DEAD/DEAH_box_helicase_dom"/>
</dbReference>
<dbReference type="PANTHER" id="PTHR13710">
    <property type="entry name" value="DNA HELICASE RECQ FAMILY MEMBER"/>
    <property type="match status" value="1"/>
</dbReference>
<feature type="compositionally biased region" description="Low complexity" evidence="6">
    <location>
        <begin position="400"/>
        <end position="413"/>
    </location>
</feature>
<evidence type="ECO:0000313" key="11">
    <source>
        <dbReference type="Proteomes" id="UP001163105"/>
    </source>
</evidence>
<accession>A0AB34FHQ9</accession>
<evidence type="ECO:0000256" key="2">
    <source>
        <dbReference type="ARBA" id="ARBA00022741"/>
    </source>
</evidence>
<dbReference type="EMBL" id="JAQHRD010000009">
    <property type="protein sequence ID" value="KAJ6438032.1"/>
    <property type="molecule type" value="Genomic_DNA"/>
</dbReference>
<dbReference type="SMART" id="SM00487">
    <property type="entry name" value="DEXDc"/>
    <property type="match status" value="1"/>
</dbReference>
<protein>
    <recommendedName>
        <fullName evidence="5">DNA 3'-5' helicase</fullName>
        <ecNumber evidence="5">5.6.2.4</ecNumber>
    </recommendedName>
</protein>
<reference evidence="10" key="1">
    <citation type="submission" date="2023-01" db="EMBL/GenBank/DDBJ databases">
        <title>The growth and conidiation of Purpureocillium lavendulum are regulated by nitrogen source and histone H3K14 acetylation.</title>
        <authorList>
            <person name="Tang P."/>
            <person name="Han J."/>
            <person name="Zhang C."/>
            <person name="Tang P."/>
            <person name="Qi F."/>
            <person name="Zhang K."/>
            <person name="Liang L."/>
        </authorList>
    </citation>
    <scope>NUCLEOTIDE SEQUENCE</scope>
    <source>
        <strain evidence="10">YMF1.00683</strain>
    </source>
</reference>
<dbReference type="Pfam" id="PF00270">
    <property type="entry name" value="DEAD"/>
    <property type="match status" value="1"/>
</dbReference>
<evidence type="ECO:0000256" key="7">
    <source>
        <dbReference type="SAM" id="Phobius"/>
    </source>
</evidence>
<keyword evidence="11" id="KW-1185">Reference proteome</keyword>
<evidence type="ECO:0000259" key="9">
    <source>
        <dbReference type="PROSITE" id="PS51194"/>
    </source>
</evidence>
<dbReference type="SMART" id="SM00490">
    <property type="entry name" value="HELICc"/>
    <property type="match status" value="1"/>
</dbReference>
<evidence type="ECO:0000313" key="10">
    <source>
        <dbReference type="EMBL" id="KAJ6438032.1"/>
    </source>
</evidence>
<dbReference type="GO" id="GO:0003676">
    <property type="term" value="F:nucleic acid binding"/>
    <property type="evidence" value="ECO:0007669"/>
    <property type="project" value="InterPro"/>
</dbReference>
<dbReference type="InterPro" id="IPR027417">
    <property type="entry name" value="P-loop_NTPase"/>
</dbReference>
<dbReference type="InterPro" id="IPR001650">
    <property type="entry name" value="Helicase_C-like"/>
</dbReference>
<evidence type="ECO:0000256" key="4">
    <source>
        <dbReference type="ARBA" id="ARBA00034617"/>
    </source>
</evidence>
<dbReference type="Gene3D" id="3.40.50.300">
    <property type="entry name" value="P-loop containing nucleotide triphosphate hydrolases"/>
    <property type="match status" value="2"/>
</dbReference>
<dbReference type="PROSITE" id="PS51194">
    <property type="entry name" value="HELICASE_CTER"/>
    <property type="match status" value="1"/>
</dbReference>
<comment type="similarity">
    <text evidence="1">Belongs to the helicase family. RecQ subfamily.</text>
</comment>
<evidence type="ECO:0000259" key="8">
    <source>
        <dbReference type="PROSITE" id="PS51192"/>
    </source>
</evidence>
<feature type="transmembrane region" description="Helical" evidence="7">
    <location>
        <begin position="67"/>
        <end position="86"/>
    </location>
</feature>
<comment type="catalytic activity">
    <reaction evidence="4">
        <text>Couples ATP hydrolysis with the unwinding of duplex DNA by translocating in the 3'-5' direction.</text>
        <dbReference type="EC" id="5.6.2.4"/>
    </reaction>
</comment>
<keyword evidence="2" id="KW-0547">Nucleotide-binding</keyword>
<feature type="compositionally biased region" description="Acidic residues" evidence="6">
    <location>
        <begin position="120"/>
        <end position="150"/>
    </location>
</feature>
<name>A0AB34FHQ9_9HYPO</name>
<organism evidence="10 11">
    <name type="scientific">Purpureocillium lavendulum</name>
    <dbReference type="NCBI Taxonomy" id="1247861"/>
    <lineage>
        <taxon>Eukaryota</taxon>
        <taxon>Fungi</taxon>
        <taxon>Dikarya</taxon>
        <taxon>Ascomycota</taxon>
        <taxon>Pezizomycotina</taxon>
        <taxon>Sordariomycetes</taxon>
        <taxon>Hypocreomycetidae</taxon>
        <taxon>Hypocreales</taxon>
        <taxon>Ophiocordycipitaceae</taxon>
        <taxon>Purpureocillium</taxon>
    </lineage>
</organism>
<dbReference type="GO" id="GO:0005524">
    <property type="term" value="F:ATP binding"/>
    <property type="evidence" value="ECO:0007669"/>
    <property type="project" value="UniProtKB-KW"/>
</dbReference>
<feature type="domain" description="Helicase C-terminal" evidence="9">
    <location>
        <begin position="649"/>
        <end position="805"/>
    </location>
</feature>
<dbReference type="EC" id="5.6.2.4" evidence="5"/>
<sequence length="1110" mass="123870">MRNTGRAVEFHASASASVFGEALVLPLEFFRNEAEIFFQFTWRDWSAAIIPACLFATGFTKGRTFCVILRSYLIIFLWIALYLYAFNLLTQIKSPEEDRINKPDRPIPSVLMGDTHVSDSDDDQDTEDDEQSDEDWSDEDQDCGPSDTEEEYLDQNTYCEKDGAADGPTSRLTELVFGLCLALCTQPFVDGQPQKTALVYLSGVLGFSDHAQTFRAPRSYTSDLSGLIYIQRLLFLECAIPLRSYPKLRTNVLAQEADRWSLHGKLKPPSDFIWHNEDGPWDTPQMTAAVSRLSQHYMGRRITLQDWRHIAIAISKKHARQRGAAVPDFEDDEEHDESENYEVPDDLAACHTGQTAANYGVTIDILKRLTAESLEVFGQVSHRWHEFLQVDEASLERSRAPAAPATKRTQAAAGIAESQRPTRPKVLQLKKEEGGSGGGDDCILRVLRTVLRNDDAQFRSPQQEMAVRAAAAKDTPLVAVLPTGGGKSLVFMVPAMLTGAGVTIVVAPYAELKRQLVTRCLDAGLECKHWPEARESWPRVVIVSAEAASSDDFLQWAADLRVRDRLDRVVIDECHLMFTAANEYRRKLRALVLLRNLGCAFVFLTGTLPPLCQREFEEAMQLQNPLYIRASSHRTNVEYLVQRVGNGRGVTEVIQRAKARLGLTTKGGAGKGIVYCATHAKCQMLARQLKCHYYHGTPDDADAHFFAQREEGFQAWLRGESPYIVATSALGTGIDVPGITHVMHFGAPYSIIDYAQEAGRAGRAGERVEAVIVVEERDWPTEDPKMEAALELKTREVNALIRTSGCRRSVLGRCLDNDLRDCDRIDAVPCDDCESERLRWKGELSSQGQIMSEAYVKKVSRGMQRLQSALETVAELQSMACVICWMFEGSGAANHKWGTCNELDDGLSFVSYALRQNFPETSINHTSYTALRGHPTTVSLETKRSGNDFDGAVLQTAVWQAGHWKMLRSFLQKTIRDRSAEATSGSTQGVFVESEDTEQYVETSLRKLGALHGIYSQGHEWYYVATSPEIVDQQGKPSLRTILWLHEPIGRTNSALVTLFRNRLEQIISRYIMVTFNSDARGDSHDIRLDDACAGRQMPHGLSGDAAPGS</sequence>